<dbReference type="GO" id="GO:0006508">
    <property type="term" value="P:proteolysis"/>
    <property type="evidence" value="ECO:0007669"/>
    <property type="project" value="UniProtKB-KW"/>
</dbReference>
<keyword evidence="2" id="KW-0645">Protease</keyword>
<keyword evidence="3" id="KW-0378">Hydrolase</keyword>
<sequence>MSVHLAGGGWSDDLFREFLGECAARAAGAGRVVPRVAVLLVAENAPDGADAAAKYRAMLGSIAVCEPVVTVILEGNTASSAVLNDIDGLLIGGGLTPAYVVAVRGLFDEIRLLVHDGLPYLGFSAGAAIAADVALIGGWLIGDVPVCHENTSEDLDEVTVAQGIGLVDMAIDVHAAQWGTVGRLIAATEAELVEGGVAIDENTVLIVKDDGVHVEGVGSVWRVTPGEDGVVVSIVGAEAA</sequence>
<protein>
    <submittedName>
        <fullName evidence="5">Type 1 glutamine amidotransferase-like domain-containing protein</fullName>
    </submittedName>
</protein>
<dbReference type="InterPro" id="IPR005320">
    <property type="entry name" value="Peptidase_S51"/>
</dbReference>
<dbReference type="EMBL" id="JAAGWZ010000001">
    <property type="protein sequence ID" value="NEM90495.1"/>
    <property type="molecule type" value="Genomic_DNA"/>
</dbReference>
<keyword evidence="4" id="KW-0720">Serine protease</keyword>
<keyword evidence="5" id="KW-0315">Glutamine amidotransferase</keyword>
<evidence type="ECO:0000256" key="1">
    <source>
        <dbReference type="ARBA" id="ARBA00006534"/>
    </source>
</evidence>
<keyword evidence="5" id="KW-0808">Transferase</keyword>
<evidence type="ECO:0000313" key="6">
    <source>
        <dbReference type="Proteomes" id="UP000479756"/>
    </source>
</evidence>
<evidence type="ECO:0000313" key="5">
    <source>
        <dbReference type="EMBL" id="NEM90495.1"/>
    </source>
</evidence>
<gene>
    <name evidence="5" type="ORF">G3T37_03905</name>
</gene>
<dbReference type="Proteomes" id="UP000479756">
    <property type="component" value="Unassembled WGS sequence"/>
</dbReference>
<dbReference type="GO" id="GO:0008236">
    <property type="term" value="F:serine-type peptidase activity"/>
    <property type="evidence" value="ECO:0007669"/>
    <property type="project" value="UniProtKB-KW"/>
</dbReference>
<accession>A0A7C9TPF1</accession>
<dbReference type="InterPro" id="IPR029062">
    <property type="entry name" value="Class_I_gatase-like"/>
</dbReference>
<keyword evidence="6" id="KW-1185">Reference proteome</keyword>
<name>A0A7C9TPF1_9MICO</name>
<dbReference type="SUPFAM" id="SSF52317">
    <property type="entry name" value="Class I glutamine amidotransferase-like"/>
    <property type="match status" value="1"/>
</dbReference>
<evidence type="ECO:0000256" key="2">
    <source>
        <dbReference type="ARBA" id="ARBA00022670"/>
    </source>
</evidence>
<organism evidence="5 6">
    <name type="scientific">Galbitalea soli</name>
    <dbReference type="NCBI Taxonomy" id="1268042"/>
    <lineage>
        <taxon>Bacteria</taxon>
        <taxon>Bacillati</taxon>
        <taxon>Actinomycetota</taxon>
        <taxon>Actinomycetes</taxon>
        <taxon>Micrococcales</taxon>
        <taxon>Microbacteriaceae</taxon>
        <taxon>Galbitalea</taxon>
    </lineage>
</organism>
<dbReference type="GO" id="GO:0016740">
    <property type="term" value="F:transferase activity"/>
    <property type="evidence" value="ECO:0007669"/>
    <property type="project" value="UniProtKB-KW"/>
</dbReference>
<reference evidence="5 6" key="1">
    <citation type="journal article" date="2014" name="Int. J. Syst. Evol. Microbiol.">
        <title>Description of Galbitalea soli gen. nov., sp. nov., and Frondihabitans sucicola sp. nov.</title>
        <authorList>
            <person name="Kim S.J."/>
            <person name="Lim J.M."/>
            <person name="Ahn J.H."/>
            <person name="Weon H.Y."/>
            <person name="Hamada M."/>
            <person name="Suzuki K."/>
            <person name="Ahn T.Y."/>
            <person name="Kwon S.W."/>
        </authorList>
    </citation>
    <scope>NUCLEOTIDE SEQUENCE [LARGE SCALE GENOMIC DNA]</scope>
    <source>
        <strain evidence="5 6">NBRC 108727</strain>
    </source>
</reference>
<dbReference type="RefSeq" id="WP_163472138.1">
    <property type="nucleotide sequence ID" value="NZ_JAAGWZ010000001.1"/>
</dbReference>
<evidence type="ECO:0000256" key="3">
    <source>
        <dbReference type="ARBA" id="ARBA00022801"/>
    </source>
</evidence>
<comment type="caution">
    <text evidence="5">The sequence shown here is derived from an EMBL/GenBank/DDBJ whole genome shotgun (WGS) entry which is preliminary data.</text>
</comment>
<dbReference type="Gene3D" id="3.40.50.880">
    <property type="match status" value="1"/>
</dbReference>
<dbReference type="Pfam" id="PF03575">
    <property type="entry name" value="Peptidase_S51"/>
    <property type="match status" value="1"/>
</dbReference>
<proteinExistence type="inferred from homology"/>
<evidence type="ECO:0000256" key="4">
    <source>
        <dbReference type="ARBA" id="ARBA00022825"/>
    </source>
</evidence>
<comment type="similarity">
    <text evidence="1">Belongs to the peptidase S51 family.</text>
</comment>
<dbReference type="AlphaFoldDB" id="A0A7C9TPF1"/>